<evidence type="ECO:0000256" key="4">
    <source>
        <dbReference type="ARBA" id="ARBA00022553"/>
    </source>
</evidence>
<dbReference type="InterPro" id="IPR003594">
    <property type="entry name" value="HATPase_dom"/>
</dbReference>
<dbReference type="SMART" id="SM00387">
    <property type="entry name" value="HATPase_c"/>
    <property type="match status" value="1"/>
</dbReference>
<dbReference type="InterPro" id="IPR005467">
    <property type="entry name" value="His_kinase_dom"/>
</dbReference>
<keyword evidence="9" id="KW-0902">Two-component regulatory system</keyword>
<evidence type="ECO:0000256" key="3">
    <source>
        <dbReference type="ARBA" id="ARBA00012438"/>
    </source>
</evidence>
<dbReference type="EC" id="2.7.13.3" evidence="3"/>
<dbReference type="InterPro" id="IPR036890">
    <property type="entry name" value="HATPase_C_sf"/>
</dbReference>
<dbReference type="PANTHER" id="PTHR45436:SF16">
    <property type="entry name" value="HISTIDINE KINASE"/>
    <property type="match status" value="1"/>
</dbReference>
<reference evidence="14" key="1">
    <citation type="submission" date="2020-01" db="EMBL/GenBank/DDBJ databases">
        <authorList>
            <person name="Meier V. D."/>
            <person name="Meier V D."/>
        </authorList>
    </citation>
    <scope>NUCLEOTIDE SEQUENCE</scope>
    <source>
        <strain evidence="14">HLG_WM_MAG_09</strain>
    </source>
</reference>
<dbReference type="SUPFAM" id="SSF55874">
    <property type="entry name" value="ATPase domain of HSP90 chaperone/DNA topoisomerase II/histidine kinase"/>
    <property type="match status" value="1"/>
</dbReference>
<evidence type="ECO:0000256" key="9">
    <source>
        <dbReference type="ARBA" id="ARBA00023012"/>
    </source>
</evidence>
<accession>A0A6S6U5K0</accession>
<dbReference type="Gene3D" id="1.10.287.130">
    <property type="match status" value="1"/>
</dbReference>
<gene>
    <name evidence="14" type="ORF">HELGO_WM7563</name>
</gene>
<evidence type="ECO:0000256" key="8">
    <source>
        <dbReference type="ARBA" id="ARBA00022989"/>
    </source>
</evidence>
<dbReference type="SUPFAM" id="SSF47384">
    <property type="entry name" value="Homodimeric domain of signal transducing histidine kinase"/>
    <property type="match status" value="1"/>
</dbReference>
<evidence type="ECO:0000256" key="5">
    <source>
        <dbReference type="ARBA" id="ARBA00022679"/>
    </source>
</evidence>
<evidence type="ECO:0000256" key="2">
    <source>
        <dbReference type="ARBA" id="ARBA00004370"/>
    </source>
</evidence>
<sequence length="433" mass="48097">MRTSSGISNKLIRVYVLQMLFISVITVLGVVAAAYVVEKVMVYEALKDEAEHFWDNRRDNSAHPVPNTDNLQGFLAIGGDLNPVPEALRGVQPKGAHPGFGRVVYPDRESLIYVEDKGQLRLFLVFDAKNVRSLSFYFGVVPLSIVLLVIYLSAWFAYRSSHRTLSPMISLAQTMRRFDLSKHGLDSLHLDDYTRVGVDDEVRVLADSLKEFTQRLKQQLQREQEFTHDVSHELRTPLAVILGSLEMVEKQPLTTPQQRAVNRMNTTSRDMLSLIETLLLLARDSNSGGAKHEPLIINDLVGLLIEQVEVTHNRDQHVTISTEAADLLAVAAPAQAVGVVLGNLLRNACNYTPDGKVVVVIDETSVSVRDTGEGIDEESLARVQQPFERGTDQGSGYGLGLDIVRRLCERYRWGLSIQSVPGKGTVVRVGFLA</sequence>
<evidence type="ECO:0000313" key="14">
    <source>
        <dbReference type="EMBL" id="CAA6829715.1"/>
    </source>
</evidence>
<evidence type="ECO:0000256" key="6">
    <source>
        <dbReference type="ARBA" id="ARBA00022692"/>
    </source>
</evidence>
<dbReference type="GO" id="GO:0000155">
    <property type="term" value="F:phosphorelay sensor kinase activity"/>
    <property type="evidence" value="ECO:0007669"/>
    <property type="project" value="InterPro"/>
</dbReference>
<dbReference type="PANTHER" id="PTHR45436">
    <property type="entry name" value="SENSOR HISTIDINE KINASE YKOH"/>
    <property type="match status" value="1"/>
</dbReference>
<dbReference type="AlphaFoldDB" id="A0A6S6U5K0"/>
<evidence type="ECO:0000256" key="11">
    <source>
        <dbReference type="SAM" id="Phobius"/>
    </source>
</evidence>
<evidence type="ECO:0000256" key="1">
    <source>
        <dbReference type="ARBA" id="ARBA00000085"/>
    </source>
</evidence>
<proteinExistence type="predicted"/>
<evidence type="ECO:0000256" key="10">
    <source>
        <dbReference type="ARBA" id="ARBA00023136"/>
    </source>
</evidence>
<keyword evidence="5" id="KW-0808">Transferase</keyword>
<dbReference type="CDD" id="cd00082">
    <property type="entry name" value="HisKA"/>
    <property type="match status" value="1"/>
</dbReference>
<keyword evidence="10 11" id="KW-0472">Membrane</keyword>
<dbReference type="PROSITE" id="PS50109">
    <property type="entry name" value="HIS_KIN"/>
    <property type="match status" value="1"/>
</dbReference>
<dbReference type="EMBL" id="CACVAT010000546">
    <property type="protein sequence ID" value="CAA6829715.1"/>
    <property type="molecule type" value="Genomic_DNA"/>
</dbReference>
<comment type="subcellular location">
    <subcellularLocation>
        <location evidence="2">Membrane</location>
    </subcellularLocation>
</comment>
<dbReference type="PROSITE" id="PS50885">
    <property type="entry name" value="HAMP"/>
    <property type="match status" value="1"/>
</dbReference>
<keyword evidence="4" id="KW-0597">Phosphoprotein</keyword>
<dbReference type="InterPro" id="IPR004358">
    <property type="entry name" value="Sig_transdc_His_kin-like_C"/>
</dbReference>
<evidence type="ECO:0000259" key="12">
    <source>
        <dbReference type="PROSITE" id="PS50109"/>
    </source>
</evidence>
<dbReference type="InterPro" id="IPR003661">
    <property type="entry name" value="HisK_dim/P_dom"/>
</dbReference>
<dbReference type="Gene3D" id="6.10.340.10">
    <property type="match status" value="1"/>
</dbReference>
<keyword evidence="6 11" id="KW-0812">Transmembrane</keyword>
<dbReference type="InterPro" id="IPR050428">
    <property type="entry name" value="TCS_sensor_his_kinase"/>
</dbReference>
<evidence type="ECO:0000256" key="7">
    <source>
        <dbReference type="ARBA" id="ARBA00022777"/>
    </source>
</evidence>
<dbReference type="GO" id="GO:0005886">
    <property type="term" value="C:plasma membrane"/>
    <property type="evidence" value="ECO:0007669"/>
    <property type="project" value="TreeGrafter"/>
</dbReference>
<dbReference type="Pfam" id="PF00512">
    <property type="entry name" value="HisKA"/>
    <property type="match status" value="1"/>
</dbReference>
<comment type="catalytic activity">
    <reaction evidence="1">
        <text>ATP + protein L-histidine = ADP + protein N-phospho-L-histidine.</text>
        <dbReference type="EC" id="2.7.13.3"/>
    </reaction>
</comment>
<keyword evidence="8 11" id="KW-1133">Transmembrane helix</keyword>
<feature type="transmembrane region" description="Helical" evidence="11">
    <location>
        <begin position="12"/>
        <end position="37"/>
    </location>
</feature>
<evidence type="ECO:0000259" key="13">
    <source>
        <dbReference type="PROSITE" id="PS50885"/>
    </source>
</evidence>
<dbReference type="InterPro" id="IPR003660">
    <property type="entry name" value="HAMP_dom"/>
</dbReference>
<dbReference type="SMART" id="SM00304">
    <property type="entry name" value="HAMP"/>
    <property type="match status" value="1"/>
</dbReference>
<feature type="domain" description="Histidine kinase" evidence="12">
    <location>
        <begin position="229"/>
        <end position="433"/>
    </location>
</feature>
<keyword evidence="7 14" id="KW-0418">Kinase</keyword>
<protein>
    <recommendedName>
        <fullName evidence="3">histidine kinase</fullName>
        <ecNumber evidence="3">2.7.13.3</ecNumber>
    </recommendedName>
</protein>
<dbReference type="Pfam" id="PF02518">
    <property type="entry name" value="HATPase_c"/>
    <property type="match status" value="1"/>
</dbReference>
<feature type="transmembrane region" description="Helical" evidence="11">
    <location>
        <begin position="136"/>
        <end position="158"/>
    </location>
</feature>
<dbReference type="Gene3D" id="3.30.565.10">
    <property type="entry name" value="Histidine kinase-like ATPase, C-terminal domain"/>
    <property type="match status" value="1"/>
</dbReference>
<dbReference type="SMART" id="SM00388">
    <property type="entry name" value="HisKA"/>
    <property type="match status" value="1"/>
</dbReference>
<feature type="domain" description="HAMP" evidence="13">
    <location>
        <begin position="162"/>
        <end position="221"/>
    </location>
</feature>
<organism evidence="14">
    <name type="scientific">uncultured Thiotrichaceae bacterium</name>
    <dbReference type="NCBI Taxonomy" id="298394"/>
    <lineage>
        <taxon>Bacteria</taxon>
        <taxon>Pseudomonadati</taxon>
        <taxon>Pseudomonadota</taxon>
        <taxon>Gammaproteobacteria</taxon>
        <taxon>Thiotrichales</taxon>
        <taxon>Thiotrichaceae</taxon>
        <taxon>environmental samples</taxon>
    </lineage>
</organism>
<name>A0A6S6U5K0_9GAMM</name>
<dbReference type="PRINTS" id="PR00344">
    <property type="entry name" value="BCTRLSENSOR"/>
</dbReference>
<dbReference type="InterPro" id="IPR036097">
    <property type="entry name" value="HisK_dim/P_sf"/>
</dbReference>